<protein>
    <submittedName>
        <fullName evidence="2">Uncharacterized protein</fullName>
    </submittedName>
</protein>
<feature type="region of interest" description="Disordered" evidence="1">
    <location>
        <begin position="1"/>
        <end position="131"/>
    </location>
</feature>
<comment type="caution">
    <text evidence="2">The sequence shown here is derived from an EMBL/GenBank/DDBJ whole genome shotgun (WGS) entry which is preliminary data.</text>
</comment>
<dbReference type="AlphaFoldDB" id="A0AAW0MN35"/>
<evidence type="ECO:0000256" key="1">
    <source>
        <dbReference type="SAM" id="MobiDB-lite"/>
    </source>
</evidence>
<keyword evidence="3" id="KW-1185">Reference proteome</keyword>
<feature type="compositionally biased region" description="Basic residues" evidence="1">
    <location>
        <begin position="118"/>
        <end position="130"/>
    </location>
</feature>
<accession>A0AAW0MN35</accession>
<feature type="compositionally biased region" description="Basic and acidic residues" evidence="1">
    <location>
        <begin position="1"/>
        <end position="117"/>
    </location>
</feature>
<proteinExistence type="predicted"/>
<dbReference type="Proteomes" id="UP001460270">
    <property type="component" value="Unassembled WGS sequence"/>
</dbReference>
<sequence length="364" mass="41488">MRKEMGASRKSEERERKKKERSEKEGKRERGETARESRRREQERGQRERIRDERNREREKKKGERREKERGEIKRRKEESERRQSKRGEKERKRRERENKREERKQERGQRERETVSHRCKPKVTGRKRPTCPSGVRLVQVRALFPFAVPPGFVFTRVTAGSGTSPRPAALQIHPHGNVVLLGLLFPTAAALDRGNASPARQKKSKVFCSVGFVHSCHARTVGESITSAGGRPNGTSSGKINRQIWRRRHLAFEHRERKQTQISLKLLISIYTCDRPTLHSLPGPPRAHKPLDICIRPVSRSPSGAAILNAAGPQSSPCRLIAMQPTTLPITATQSHFHDLLGSACSRGVEIFQSLCPQSRGAE</sequence>
<organism evidence="2 3">
    <name type="scientific">Mugilogobius chulae</name>
    <name type="common">yellowstripe goby</name>
    <dbReference type="NCBI Taxonomy" id="88201"/>
    <lineage>
        <taxon>Eukaryota</taxon>
        <taxon>Metazoa</taxon>
        <taxon>Chordata</taxon>
        <taxon>Craniata</taxon>
        <taxon>Vertebrata</taxon>
        <taxon>Euteleostomi</taxon>
        <taxon>Actinopterygii</taxon>
        <taxon>Neopterygii</taxon>
        <taxon>Teleostei</taxon>
        <taxon>Neoteleostei</taxon>
        <taxon>Acanthomorphata</taxon>
        <taxon>Gobiaria</taxon>
        <taxon>Gobiiformes</taxon>
        <taxon>Gobioidei</taxon>
        <taxon>Gobiidae</taxon>
        <taxon>Gobionellinae</taxon>
        <taxon>Mugilogobius</taxon>
    </lineage>
</organism>
<name>A0AAW0MN35_9GOBI</name>
<evidence type="ECO:0000313" key="2">
    <source>
        <dbReference type="EMBL" id="KAK7880562.1"/>
    </source>
</evidence>
<gene>
    <name evidence="2" type="ORF">WMY93_032799</name>
</gene>
<evidence type="ECO:0000313" key="3">
    <source>
        <dbReference type="Proteomes" id="UP001460270"/>
    </source>
</evidence>
<dbReference type="EMBL" id="JBBPFD010000078">
    <property type="protein sequence ID" value="KAK7880562.1"/>
    <property type="molecule type" value="Genomic_DNA"/>
</dbReference>
<reference evidence="3" key="1">
    <citation type="submission" date="2024-04" db="EMBL/GenBank/DDBJ databases">
        <title>Salinicola lusitanus LLJ914,a marine bacterium isolated from the Okinawa Trough.</title>
        <authorList>
            <person name="Li J."/>
        </authorList>
    </citation>
    <scope>NUCLEOTIDE SEQUENCE [LARGE SCALE GENOMIC DNA]</scope>
</reference>